<proteinExistence type="predicted"/>
<dbReference type="STRING" id="426756.SAMN04488126_10561"/>
<dbReference type="Proteomes" id="UP000198823">
    <property type="component" value="Unassembled WGS sequence"/>
</dbReference>
<organism evidence="1 2">
    <name type="scientific">Bhargavaea beijingensis</name>
    <dbReference type="NCBI Taxonomy" id="426756"/>
    <lineage>
        <taxon>Bacteria</taxon>
        <taxon>Bacillati</taxon>
        <taxon>Bacillota</taxon>
        <taxon>Bacilli</taxon>
        <taxon>Bacillales</taxon>
        <taxon>Caryophanaceae</taxon>
        <taxon>Bhargavaea</taxon>
    </lineage>
</organism>
<gene>
    <name evidence="1" type="ORF">SAMN04488126_10561</name>
</gene>
<dbReference type="EMBL" id="FNAR01000005">
    <property type="protein sequence ID" value="SDE22160.1"/>
    <property type="molecule type" value="Genomic_DNA"/>
</dbReference>
<reference evidence="1 2" key="1">
    <citation type="submission" date="2016-10" db="EMBL/GenBank/DDBJ databases">
        <authorList>
            <person name="de Groot N.N."/>
        </authorList>
    </citation>
    <scope>NUCLEOTIDE SEQUENCE [LARGE SCALE GENOMIC DNA]</scope>
    <source>
        <strain evidence="1 2">CGMCC 1.6762</strain>
    </source>
</reference>
<sequence>MDQPPLRRGLFAHARVMNGALSVTIRLPRMTIQPLKVTNQNKIYKKPSLYFAAVVRGRIEIWNTFRNPANQESYFRGLLCGWGQNTTGD</sequence>
<evidence type="ECO:0000313" key="2">
    <source>
        <dbReference type="Proteomes" id="UP000198823"/>
    </source>
</evidence>
<name>A0A1G7B5L0_9BACL</name>
<evidence type="ECO:0000313" key="1">
    <source>
        <dbReference type="EMBL" id="SDE22160.1"/>
    </source>
</evidence>
<accession>A0A1G7B5L0</accession>
<protein>
    <submittedName>
        <fullName evidence="1">Uncharacterized protein</fullName>
    </submittedName>
</protein>
<dbReference type="AlphaFoldDB" id="A0A1G7B5L0"/>